<organism evidence="1">
    <name type="scientific">Nicotiana tabacum</name>
    <name type="common">Common tobacco</name>
    <dbReference type="NCBI Taxonomy" id="4097"/>
    <lineage>
        <taxon>Eukaryota</taxon>
        <taxon>Viridiplantae</taxon>
        <taxon>Streptophyta</taxon>
        <taxon>Embryophyta</taxon>
        <taxon>Tracheophyta</taxon>
        <taxon>Spermatophyta</taxon>
        <taxon>Magnoliopsida</taxon>
        <taxon>eudicotyledons</taxon>
        <taxon>Gunneridae</taxon>
        <taxon>Pentapetalae</taxon>
        <taxon>asterids</taxon>
        <taxon>lamiids</taxon>
        <taxon>Solanales</taxon>
        <taxon>Solanaceae</taxon>
        <taxon>Nicotianoideae</taxon>
        <taxon>Nicotianeae</taxon>
        <taxon>Nicotiana</taxon>
    </lineage>
</organism>
<dbReference type="PaxDb" id="4097-A0A1S3X427"/>
<accession>A0A1S3X427</accession>
<dbReference type="PANTHER" id="PTHR33116:SF85">
    <property type="entry name" value="REVERSE TRANSCRIPTASE ZINC-BINDING DOMAIN-CONTAINING PROTEIN"/>
    <property type="match status" value="1"/>
</dbReference>
<protein>
    <recommendedName>
        <fullName evidence="2">Reverse transcriptase domain-containing protein</fullName>
    </recommendedName>
</protein>
<dbReference type="RefSeq" id="XP_016434745.1">
    <property type="nucleotide sequence ID" value="XM_016579259.1"/>
</dbReference>
<reference evidence="1" key="1">
    <citation type="submission" date="2025-08" db="UniProtKB">
        <authorList>
            <consortium name="RefSeq"/>
        </authorList>
    </citation>
    <scope>IDENTIFICATION</scope>
</reference>
<evidence type="ECO:0008006" key="2">
    <source>
        <dbReference type="Google" id="ProtNLM"/>
    </source>
</evidence>
<gene>
    <name evidence="1" type="primary">LOC107761094</name>
</gene>
<dbReference type="KEGG" id="nta:107761094"/>
<name>A0A1S3X427_TOBAC</name>
<dbReference type="PANTHER" id="PTHR33116">
    <property type="entry name" value="REVERSE TRANSCRIPTASE ZINC-BINDING DOMAIN-CONTAINING PROTEIN-RELATED-RELATED"/>
    <property type="match status" value="1"/>
</dbReference>
<evidence type="ECO:0000313" key="1">
    <source>
        <dbReference type="RefSeq" id="XP_016434745.1"/>
    </source>
</evidence>
<dbReference type="OrthoDB" id="1938625at2759"/>
<sequence>MEGLSRMLDKAKELQWINDFDVGNMTTNSVNVSHLLYADDTLIFCGAESRQMFYLNITLLIFEALSGLHINMLKSVIYSVNEVTNLAELAEILCCNTGSFPTTYLGLPLGAKFKATFSWGSVIEKFEKRLASWQI</sequence>
<dbReference type="AlphaFoldDB" id="A0A1S3X427"/>
<dbReference type="OMA" id="NVANSEM"/>
<proteinExistence type="predicted"/>